<protein>
    <recommendedName>
        <fullName evidence="7">TMC domain-containing protein</fullName>
    </recommendedName>
</protein>
<dbReference type="InterPro" id="IPR038900">
    <property type="entry name" value="TMC"/>
</dbReference>
<feature type="transmembrane region" description="Helical" evidence="6">
    <location>
        <begin position="391"/>
        <end position="422"/>
    </location>
</feature>
<feature type="transmembrane region" description="Helical" evidence="6">
    <location>
        <begin position="434"/>
        <end position="456"/>
    </location>
</feature>
<evidence type="ECO:0000256" key="6">
    <source>
        <dbReference type="SAM" id="Phobius"/>
    </source>
</evidence>
<dbReference type="InterPro" id="IPR012496">
    <property type="entry name" value="TMC_dom"/>
</dbReference>
<dbReference type="GO" id="GO:0008381">
    <property type="term" value="F:mechanosensitive monoatomic ion channel activity"/>
    <property type="evidence" value="ECO:0007669"/>
    <property type="project" value="TreeGrafter"/>
</dbReference>
<dbReference type="PANTHER" id="PTHR23302:SF43">
    <property type="entry name" value="TMC DOMAIN-CONTAINING PROTEIN"/>
    <property type="match status" value="1"/>
</dbReference>
<keyword evidence="5 6" id="KW-0472">Membrane</keyword>
<evidence type="ECO:0000313" key="9">
    <source>
        <dbReference type="Proteomes" id="UP000600918"/>
    </source>
</evidence>
<feature type="domain" description="TMC" evidence="7">
    <location>
        <begin position="498"/>
        <end position="604"/>
    </location>
</feature>
<keyword evidence="3 6" id="KW-0812">Transmembrane</keyword>
<sequence length="755" mass="87943">MNHFTHLCVDDWMIWIKFISDTYLNIITIISLKKTCRKYLLLNMAESHVIKSMDSDINNDNIPMMDITELYSTSDMQDYVQQNSSQFPLRSEENNILEDLDSVIPYATCHTRKSIQISFQNHAETIVSRLQCSKRLMQNDLTAEQLRMNILKSMPQCLTIRRLVKSKLQTTVQQRSKKKSISYWKRLKYKINFSFRKAYMIIQDIGQTMEIWYHIIKSIEGQFGSGVAVYFKFLRWLILLNIIFALMSIIFIVLPQSLDQVYLPSSINALDFVTGSGFFENTIMYYGFYNNGTVEKMLSSTYNIPSAYFITLLCAYIFTFIVLSVKVVLSYRKRYIEIREKVHYFYCNKVFCGWDFAISSTKAATLQSISIYRELQELLAETEKHSRQNCLITFCVMFVRIIISIITFFMICGTSAILWILLSTHEMDKSKTSVMIVPVVITIIMNVFSIIISFLAKVEKYNNKRTELYVTVIRIHALAAVVISTLLAFWLIHSTDGCWQTELGKEIYRLIFLDFIISIFILYVIEAVRSIIYVTIWKGVGRTKFDIARSTLNLIYNQMLFWLGCYFSPLLSLIIIIKMILTFYAKKHSLLNYCEPPSRPWRAAQTQTLFLALSFIGIISVLIIIGYIITNVRSDECGPFKGHNYTWEYIVDGVLELKRDSTFWLLISELARPSIGAAILIAMSVGVYWLRAKAQANKEMLTILQDMLFLHARDKQFLFAKITNAGKIYRQSRLRSFNRYVTDETRHFTSSNERE</sequence>
<evidence type="ECO:0000256" key="4">
    <source>
        <dbReference type="ARBA" id="ARBA00022989"/>
    </source>
</evidence>
<name>A0A834PFW2_VESPE</name>
<reference evidence="8" key="1">
    <citation type="journal article" date="2020" name="G3 (Bethesda)">
        <title>High-Quality Assemblies for Three Invasive Social Wasps from the &lt;i&gt;Vespula&lt;/i&gt; Genus.</title>
        <authorList>
            <person name="Harrop T.W.R."/>
            <person name="Guhlin J."/>
            <person name="McLaughlin G.M."/>
            <person name="Permina E."/>
            <person name="Stockwell P."/>
            <person name="Gilligan J."/>
            <person name="Le Lec M.F."/>
            <person name="Gruber M.A.M."/>
            <person name="Quinn O."/>
            <person name="Lovegrove M."/>
            <person name="Duncan E.J."/>
            <person name="Remnant E.J."/>
            <person name="Van Eeckhoven J."/>
            <person name="Graham B."/>
            <person name="Knapp R.A."/>
            <person name="Langford K.W."/>
            <person name="Kronenberg Z."/>
            <person name="Press M.O."/>
            <person name="Eacker S.M."/>
            <person name="Wilson-Rankin E.E."/>
            <person name="Purcell J."/>
            <person name="Lester P.J."/>
            <person name="Dearden P.K."/>
        </authorList>
    </citation>
    <scope>NUCLEOTIDE SEQUENCE</scope>
    <source>
        <strain evidence="8">Volc-1</strain>
    </source>
</reference>
<dbReference type="PANTHER" id="PTHR23302">
    <property type="entry name" value="TRANSMEMBRANE CHANNEL-RELATED"/>
    <property type="match status" value="1"/>
</dbReference>
<gene>
    <name evidence="8" type="ORF">H0235_001156</name>
</gene>
<proteinExistence type="inferred from homology"/>
<evidence type="ECO:0000313" key="8">
    <source>
        <dbReference type="EMBL" id="KAF7438765.1"/>
    </source>
</evidence>
<evidence type="ECO:0000256" key="3">
    <source>
        <dbReference type="ARBA" id="ARBA00022692"/>
    </source>
</evidence>
<dbReference type="GO" id="GO:0005886">
    <property type="term" value="C:plasma membrane"/>
    <property type="evidence" value="ECO:0007669"/>
    <property type="project" value="InterPro"/>
</dbReference>
<comment type="similarity">
    <text evidence="2">Belongs to the TMC family.</text>
</comment>
<feature type="transmembrane region" description="Helical" evidence="6">
    <location>
        <begin position="12"/>
        <end position="32"/>
    </location>
</feature>
<keyword evidence="9" id="KW-1185">Reference proteome</keyword>
<keyword evidence="4 6" id="KW-1133">Transmembrane helix</keyword>
<feature type="transmembrane region" description="Helical" evidence="6">
    <location>
        <begin position="609"/>
        <end position="629"/>
    </location>
</feature>
<evidence type="ECO:0000256" key="2">
    <source>
        <dbReference type="ARBA" id="ARBA00006510"/>
    </source>
</evidence>
<comment type="subcellular location">
    <subcellularLocation>
        <location evidence="1">Membrane</location>
        <topology evidence="1">Multi-pass membrane protein</topology>
    </subcellularLocation>
</comment>
<dbReference type="AlphaFoldDB" id="A0A834PFW2"/>
<accession>A0A834PFW2</accession>
<evidence type="ECO:0000256" key="1">
    <source>
        <dbReference type="ARBA" id="ARBA00004141"/>
    </source>
</evidence>
<feature type="transmembrane region" description="Helical" evidence="6">
    <location>
        <begin position="468"/>
        <end position="492"/>
    </location>
</feature>
<evidence type="ECO:0000259" key="7">
    <source>
        <dbReference type="Pfam" id="PF07810"/>
    </source>
</evidence>
<dbReference type="OrthoDB" id="1936208at2759"/>
<dbReference type="EMBL" id="JACSDY010000001">
    <property type="protein sequence ID" value="KAF7438765.1"/>
    <property type="molecule type" value="Genomic_DNA"/>
</dbReference>
<organism evidence="8 9">
    <name type="scientific">Vespula pensylvanica</name>
    <name type="common">Western yellow jacket</name>
    <name type="synonym">Wasp</name>
    <dbReference type="NCBI Taxonomy" id="30213"/>
    <lineage>
        <taxon>Eukaryota</taxon>
        <taxon>Metazoa</taxon>
        <taxon>Ecdysozoa</taxon>
        <taxon>Arthropoda</taxon>
        <taxon>Hexapoda</taxon>
        <taxon>Insecta</taxon>
        <taxon>Pterygota</taxon>
        <taxon>Neoptera</taxon>
        <taxon>Endopterygota</taxon>
        <taxon>Hymenoptera</taxon>
        <taxon>Apocrita</taxon>
        <taxon>Aculeata</taxon>
        <taxon>Vespoidea</taxon>
        <taxon>Vespidae</taxon>
        <taxon>Vespinae</taxon>
        <taxon>Vespula</taxon>
    </lineage>
</organism>
<feature type="transmembrane region" description="Helical" evidence="6">
    <location>
        <begin position="559"/>
        <end position="581"/>
    </location>
</feature>
<feature type="transmembrane region" description="Helical" evidence="6">
    <location>
        <begin position="233"/>
        <end position="254"/>
    </location>
</feature>
<evidence type="ECO:0000256" key="5">
    <source>
        <dbReference type="ARBA" id="ARBA00023136"/>
    </source>
</evidence>
<feature type="transmembrane region" description="Helical" evidence="6">
    <location>
        <begin position="307"/>
        <end position="329"/>
    </location>
</feature>
<dbReference type="Proteomes" id="UP000600918">
    <property type="component" value="Unassembled WGS sequence"/>
</dbReference>
<dbReference type="Pfam" id="PF07810">
    <property type="entry name" value="TMC"/>
    <property type="match status" value="1"/>
</dbReference>
<feature type="transmembrane region" description="Helical" evidence="6">
    <location>
        <begin position="512"/>
        <end position="536"/>
    </location>
</feature>
<comment type="caution">
    <text evidence="8">The sequence shown here is derived from an EMBL/GenBank/DDBJ whole genome shotgun (WGS) entry which is preliminary data.</text>
</comment>